<comment type="caution">
    <text evidence="1">The sequence shown here is derived from an EMBL/GenBank/DDBJ whole genome shotgun (WGS) entry which is preliminary data.</text>
</comment>
<reference evidence="1 2" key="1">
    <citation type="journal article" date="2018" name="Mol. Plant">
        <title>The genome of Artemisia annua provides insight into the evolution of Asteraceae family and artemisinin biosynthesis.</title>
        <authorList>
            <person name="Shen Q."/>
            <person name="Zhang L."/>
            <person name="Liao Z."/>
            <person name="Wang S."/>
            <person name="Yan T."/>
            <person name="Shi P."/>
            <person name="Liu M."/>
            <person name="Fu X."/>
            <person name="Pan Q."/>
            <person name="Wang Y."/>
            <person name="Lv Z."/>
            <person name="Lu X."/>
            <person name="Zhang F."/>
            <person name="Jiang W."/>
            <person name="Ma Y."/>
            <person name="Chen M."/>
            <person name="Hao X."/>
            <person name="Li L."/>
            <person name="Tang Y."/>
            <person name="Lv G."/>
            <person name="Zhou Y."/>
            <person name="Sun X."/>
            <person name="Brodelius P.E."/>
            <person name="Rose J.K.C."/>
            <person name="Tang K."/>
        </authorList>
    </citation>
    <scope>NUCLEOTIDE SEQUENCE [LARGE SCALE GENOMIC DNA]</scope>
    <source>
        <strain evidence="2">cv. Huhao1</strain>
        <tissue evidence="1">Leaf</tissue>
    </source>
</reference>
<sequence>MALPGTTKKSLACSKQTASQSGDVKKLKELYMLSLKAMDFSQLHAIYRLWLSENKSVIHYLQVATYAASNGALELCMSRTLHPRPEYHGNLTLSIPTEYRHMALFPVRAQPSLNQSTFAKRSLVNNHVLQPVKKFLGRTTWDRREYESIVKIDIFTPVNIAIMHYIWVEINPHPVLVPTNKSTGSGLNLKSTNS</sequence>
<dbReference type="OrthoDB" id="419432at2759"/>
<accession>A0A2U1KQ73</accession>
<evidence type="ECO:0000313" key="1">
    <source>
        <dbReference type="EMBL" id="PWA38910.1"/>
    </source>
</evidence>
<dbReference type="Proteomes" id="UP000245207">
    <property type="component" value="Unassembled WGS sequence"/>
</dbReference>
<protein>
    <submittedName>
        <fullName evidence="1">Uncharacterized protein</fullName>
    </submittedName>
</protein>
<evidence type="ECO:0000313" key="2">
    <source>
        <dbReference type="Proteomes" id="UP000245207"/>
    </source>
</evidence>
<name>A0A2U1KQ73_ARTAN</name>
<gene>
    <name evidence="1" type="ORF">CTI12_AA577150</name>
</gene>
<dbReference type="AlphaFoldDB" id="A0A2U1KQ73"/>
<proteinExistence type="predicted"/>
<dbReference type="EMBL" id="PKPP01015148">
    <property type="protein sequence ID" value="PWA38910.1"/>
    <property type="molecule type" value="Genomic_DNA"/>
</dbReference>
<keyword evidence="2" id="KW-1185">Reference proteome</keyword>
<organism evidence="1 2">
    <name type="scientific">Artemisia annua</name>
    <name type="common">Sweet wormwood</name>
    <dbReference type="NCBI Taxonomy" id="35608"/>
    <lineage>
        <taxon>Eukaryota</taxon>
        <taxon>Viridiplantae</taxon>
        <taxon>Streptophyta</taxon>
        <taxon>Embryophyta</taxon>
        <taxon>Tracheophyta</taxon>
        <taxon>Spermatophyta</taxon>
        <taxon>Magnoliopsida</taxon>
        <taxon>eudicotyledons</taxon>
        <taxon>Gunneridae</taxon>
        <taxon>Pentapetalae</taxon>
        <taxon>asterids</taxon>
        <taxon>campanulids</taxon>
        <taxon>Asterales</taxon>
        <taxon>Asteraceae</taxon>
        <taxon>Asteroideae</taxon>
        <taxon>Anthemideae</taxon>
        <taxon>Artemisiinae</taxon>
        <taxon>Artemisia</taxon>
    </lineage>
</organism>